<feature type="region of interest" description="Disordered" evidence="1">
    <location>
        <begin position="34"/>
        <end position="69"/>
    </location>
</feature>
<sequence length="69" mass="7987">MFEKPFRQQYYKWVEQNQNDNPQISLSHLTARNNLHQASTGNQLDPLEPNLNKSGKQKPSSTTDSQQND</sequence>
<accession>A0A850QKA8</accession>
<comment type="caution">
    <text evidence="2">The sequence shown here is derived from an EMBL/GenBank/DDBJ whole genome shotgun (WGS) entry which is preliminary data.</text>
</comment>
<name>A0A850QKA8_9BURK</name>
<dbReference type="AlphaFoldDB" id="A0A850QKA8"/>
<keyword evidence="3" id="KW-1185">Reference proteome</keyword>
<gene>
    <name evidence="2" type="ORF">HV832_16905</name>
</gene>
<dbReference type="RefSeq" id="WP_176805226.1">
    <property type="nucleotide sequence ID" value="NZ_JABXYJ010000018.1"/>
</dbReference>
<evidence type="ECO:0000313" key="2">
    <source>
        <dbReference type="EMBL" id="NVO79499.1"/>
    </source>
</evidence>
<organism evidence="2 3">
    <name type="scientific">Undibacterium oligocarboniphilum</name>
    <dbReference type="NCBI Taxonomy" id="666702"/>
    <lineage>
        <taxon>Bacteria</taxon>
        <taxon>Pseudomonadati</taxon>
        <taxon>Pseudomonadota</taxon>
        <taxon>Betaproteobacteria</taxon>
        <taxon>Burkholderiales</taxon>
        <taxon>Oxalobacteraceae</taxon>
        <taxon>Undibacterium</taxon>
    </lineage>
</organism>
<dbReference type="Proteomes" id="UP000588051">
    <property type="component" value="Unassembled WGS sequence"/>
</dbReference>
<protein>
    <submittedName>
        <fullName evidence="2">Uncharacterized protein</fullName>
    </submittedName>
</protein>
<evidence type="ECO:0000256" key="1">
    <source>
        <dbReference type="SAM" id="MobiDB-lite"/>
    </source>
</evidence>
<reference evidence="2 3" key="1">
    <citation type="submission" date="2020-06" db="EMBL/GenBank/DDBJ databases">
        <authorList>
            <person name="Qiu C."/>
            <person name="Liu Z."/>
        </authorList>
    </citation>
    <scope>NUCLEOTIDE SEQUENCE [LARGE SCALE GENOMIC DNA]</scope>
    <source>
        <strain evidence="2 3">EM 1</strain>
    </source>
</reference>
<feature type="compositionally biased region" description="Polar residues" evidence="1">
    <location>
        <begin position="34"/>
        <end position="43"/>
    </location>
</feature>
<evidence type="ECO:0000313" key="3">
    <source>
        <dbReference type="Proteomes" id="UP000588051"/>
    </source>
</evidence>
<proteinExistence type="predicted"/>
<dbReference type="EMBL" id="JABXYJ010000018">
    <property type="protein sequence ID" value="NVO79499.1"/>
    <property type="molecule type" value="Genomic_DNA"/>
</dbReference>
<feature type="compositionally biased region" description="Polar residues" evidence="1">
    <location>
        <begin position="51"/>
        <end position="69"/>
    </location>
</feature>